<dbReference type="InterPro" id="IPR046351">
    <property type="entry name" value="UTP4"/>
</dbReference>
<comment type="caution">
    <text evidence="1">The sequence shown here is derived from an EMBL/GenBank/DDBJ whole genome shotgun (WGS) entry which is preliminary data.</text>
</comment>
<dbReference type="PANTHER" id="PTHR44163:SF1">
    <property type="entry name" value="U3 SMALL NUCLEOLAR RNA-ASSOCIATED PROTEIN 4 HOMOLOG"/>
    <property type="match status" value="1"/>
</dbReference>
<dbReference type="AlphaFoldDB" id="A0AAD9K3N8"/>
<dbReference type="GO" id="GO:0000462">
    <property type="term" value="P:maturation of SSU-rRNA from tricistronic rRNA transcript (SSU-rRNA, 5.8S rRNA, LSU-rRNA)"/>
    <property type="evidence" value="ECO:0007669"/>
    <property type="project" value="InterPro"/>
</dbReference>
<dbReference type="InterPro" id="IPR036322">
    <property type="entry name" value="WD40_repeat_dom_sf"/>
</dbReference>
<name>A0AAD9K3N8_9ANNE</name>
<dbReference type="SUPFAM" id="SSF50978">
    <property type="entry name" value="WD40 repeat-like"/>
    <property type="match status" value="2"/>
</dbReference>
<proteinExistence type="predicted"/>
<dbReference type="PANTHER" id="PTHR44163">
    <property type="entry name" value="U3 SMALL NUCLEOLAR RNA-ASSOCIATED PROTEIN 4 HOMOLOG"/>
    <property type="match status" value="1"/>
</dbReference>
<organism evidence="1 2">
    <name type="scientific">Paralvinella palmiformis</name>
    <dbReference type="NCBI Taxonomy" id="53620"/>
    <lineage>
        <taxon>Eukaryota</taxon>
        <taxon>Metazoa</taxon>
        <taxon>Spiralia</taxon>
        <taxon>Lophotrochozoa</taxon>
        <taxon>Annelida</taxon>
        <taxon>Polychaeta</taxon>
        <taxon>Sedentaria</taxon>
        <taxon>Canalipalpata</taxon>
        <taxon>Terebellida</taxon>
        <taxon>Terebelliformia</taxon>
        <taxon>Alvinellidae</taxon>
        <taxon>Paralvinella</taxon>
    </lineage>
</organism>
<sequence>MGEFRVHRVRFFEYNPCAVHCLAYENSHKKLAVSRSDATIEIWNLKHSWFQEKILPPSEGASVEALLWKGSRLFAAGLHGNLQEYDVVTGRVTQSLSANSGPIWCLAMKEDGSQLAAGTEDGCVVLFRITSDGLEYSRALSKQEGRILCVAWYSTENVMITGGIDNIRIWSLASGHAIQRLTLARVERQKETIVWTLAVTRDYTIISGDSTGKTSFWNGRQGTLIKSFRSHRADVLCLCVNEEGNSVFSSGVDPNLVQFEYIASNPSSDWKMWVRSTVRTQHTHDVRALVLSENKLISGGVSAHLLVSNLEERSGVKPWSRIPAIPHVPLVHTAKRSHVVMFRYAKHLELWKLGSTKKKSDKNGENLPLQTNPLKLLHLKAHNEEYIVCSALSQDSTWLAYSDQYKLRLFQIEIENKDLGSPHISVNKVRNLPPGVNPAYCLTFMADGTHLISATISGKIQIIKLDSEYPELVNTLTPPNTGIAILVVVVKHNWEVGITILEIVEFSIKENNYTEWTLEHMYHFPHMWQKSQHKIREPFPKKTIPVFVEAQKKTNHAFHTCAKFKFLMHVTMLEDDFMLAVERTPLAMLETLPEALKQKKFGT</sequence>
<keyword evidence="2" id="KW-1185">Reference proteome</keyword>
<protein>
    <submittedName>
        <fullName evidence="1">Uncharacterized protein</fullName>
    </submittedName>
</protein>
<evidence type="ECO:0000313" key="2">
    <source>
        <dbReference type="Proteomes" id="UP001208570"/>
    </source>
</evidence>
<dbReference type="SMART" id="SM00320">
    <property type="entry name" value="WD40"/>
    <property type="match status" value="8"/>
</dbReference>
<dbReference type="InterPro" id="IPR001680">
    <property type="entry name" value="WD40_rpt"/>
</dbReference>
<gene>
    <name evidence="1" type="ORF">LSH36_65g04031</name>
</gene>
<accession>A0AAD9K3N8</accession>
<dbReference type="GO" id="GO:0030686">
    <property type="term" value="C:90S preribosome"/>
    <property type="evidence" value="ECO:0007669"/>
    <property type="project" value="InterPro"/>
</dbReference>
<dbReference type="GO" id="GO:0003723">
    <property type="term" value="F:RNA binding"/>
    <property type="evidence" value="ECO:0007669"/>
    <property type="project" value="TreeGrafter"/>
</dbReference>
<dbReference type="GO" id="GO:0032040">
    <property type="term" value="C:small-subunit processome"/>
    <property type="evidence" value="ECO:0007669"/>
    <property type="project" value="TreeGrafter"/>
</dbReference>
<reference evidence="1" key="1">
    <citation type="journal article" date="2023" name="Mol. Biol. Evol.">
        <title>Third-Generation Sequencing Reveals the Adaptive Role of the Epigenome in Three Deep-Sea Polychaetes.</title>
        <authorList>
            <person name="Perez M."/>
            <person name="Aroh O."/>
            <person name="Sun Y."/>
            <person name="Lan Y."/>
            <person name="Juniper S.K."/>
            <person name="Young C.R."/>
            <person name="Angers B."/>
            <person name="Qian P.Y."/>
        </authorList>
    </citation>
    <scope>NUCLEOTIDE SEQUENCE</scope>
    <source>
        <strain evidence="1">P08H-3</strain>
    </source>
</reference>
<dbReference type="EMBL" id="JAODUP010000065">
    <property type="protein sequence ID" value="KAK2164344.1"/>
    <property type="molecule type" value="Genomic_DNA"/>
</dbReference>
<dbReference type="GO" id="GO:0034455">
    <property type="term" value="C:t-UTP complex"/>
    <property type="evidence" value="ECO:0007669"/>
    <property type="project" value="TreeGrafter"/>
</dbReference>
<dbReference type="InterPro" id="IPR015943">
    <property type="entry name" value="WD40/YVTN_repeat-like_dom_sf"/>
</dbReference>
<dbReference type="Proteomes" id="UP001208570">
    <property type="component" value="Unassembled WGS sequence"/>
</dbReference>
<dbReference type="Pfam" id="PF00400">
    <property type="entry name" value="WD40"/>
    <property type="match status" value="2"/>
</dbReference>
<dbReference type="Gene3D" id="2.130.10.10">
    <property type="entry name" value="YVTN repeat-like/Quinoprotein amine dehydrogenase"/>
    <property type="match status" value="2"/>
</dbReference>
<evidence type="ECO:0000313" key="1">
    <source>
        <dbReference type="EMBL" id="KAK2164344.1"/>
    </source>
</evidence>